<comment type="caution">
    <text evidence="1">The sequence shown here is derived from an EMBL/GenBank/DDBJ whole genome shotgun (WGS) entry which is preliminary data.</text>
</comment>
<reference evidence="1 2" key="1">
    <citation type="journal article" date="2021" name="Sci. Rep.">
        <title>The genome of the diatom Chaetoceros tenuissimus carries an ancient integrated fragment of an extant virus.</title>
        <authorList>
            <person name="Hongo Y."/>
            <person name="Kimura K."/>
            <person name="Takaki Y."/>
            <person name="Yoshida Y."/>
            <person name="Baba S."/>
            <person name="Kobayashi G."/>
            <person name="Nagasaki K."/>
            <person name="Hano T."/>
            <person name="Tomaru Y."/>
        </authorList>
    </citation>
    <scope>NUCLEOTIDE SEQUENCE [LARGE SCALE GENOMIC DNA]</scope>
    <source>
        <strain evidence="1 2">NIES-3715</strain>
    </source>
</reference>
<organism evidence="1 2">
    <name type="scientific">Chaetoceros tenuissimus</name>
    <dbReference type="NCBI Taxonomy" id="426638"/>
    <lineage>
        <taxon>Eukaryota</taxon>
        <taxon>Sar</taxon>
        <taxon>Stramenopiles</taxon>
        <taxon>Ochrophyta</taxon>
        <taxon>Bacillariophyta</taxon>
        <taxon>Coscinodiscophyceae</taxon>
        <taxon>Chaetocerotophycidae</taxon>
        <taxon>Chaetocerotales</taxon>
        <taxon>Chaetocerotaceae</taxon>
        <taxon>Chaetoceros</taxon>
    </lineage>
</organism>
<evidence type="ECO:0000313" key="2">
    <source>
        <dbReference type="Proteomes" id="UP001054902"/>
    </source>
</evidence>
<evidence type="ECO:0000313" key="1">
    <source>
        <dbReference type="EMBL" id="GFH50449.1"/>
    </source>
</evidence>
<protein>
    <submittedName>
        <fullName evidence="1">Uncharacterized protein</fullName>
    </submittedName>
</protein>
<gene>
    <name evidence="1" type="ORF">CTEN210_06925</name>
</gene>
<dbReference type="EMBL" id="BLLK01000039">
    <property type="protein sequence ID" value="GFH50449.1"/>
    <property type="molecule type" value="Genomic_DNA"/>
</dbReference>
<dbReference type="AlphaFoldDB" id="A0AAD3H5A3"/>
<dbReference type="Proteomes" id="UP001054902">
    <property type="component" value="Unassembled WGS sequence"/>
</dbReference>
<accession>A0AAD3H5A3</accession>
<name>A0AAD3H5A3_9STRA</name>
<keyword evidence="2" id="KW-1185">Reference proteome</keyword>
<proteinExistence type="predicted"/>
<sequence length="98" mass="11375">MAATGHFKPSLEAYDYKAVEWVNFAWNNRKTIRMINEDIPLVKETETGYSVNNDFAVPEIDDIVDHDDAVKQQDTYDMYIGAEVLFPNVVVMNEWGKW</sequence>